<gene>
    <name evidence="1" type="ordered locus">Nmag_4265</name>
    <name evidence="2" type="ORF">C500_21190</name>
</gene>
<dbReference type="Proteomes" id="UP000001879">
    <property type="component" value="Plasmid pNMAG03"/>
</dbReference>
<organism evidence="1 3">
    <name type="scientific">Natrialba magadii (strain ATCC 43099 / DSM 3394 / CCM 3739 / CIP 104546 / IAM 13178 / JCM 8861 / NBRC 102185 / NCIMB 2190 / MS3)</name>
    <name type="common">Natronobacterium magadii</name>
    <dbReference type="NCBI Taxonomy" id="547559"/>
    <lineage>
        <taxon>Archaea</taxon>
        <taxon>Methanobacteriati</taxon>
        <taxon>Methanobacteriota</taxon>
        <taxon>Stenosarchaea group</taxon>
        <taxon>Halobacteria</taxon>
        <taxon>Halobacteriales</taxon>
        <taxon>Natrialbaceae</taxon>
        <taxon>Natrialba</taxon>
    </lineage>
</organism>
<evidence type="ECO:0000313" key="4">
    <source>
        <dbReference type="Proteomes" id="UP000011543"/>
    </source>
</evidence>
<evidence type="ECO:0000313" key="1">
    <source>
        <dbReference type="EMBL" id="ADD07773.1"/>
    </source>
</evidence>
<dbReference type="HOGENOM" id="CLU_1782536_0_0_2"/>
<name>D3T2G4_NATMM</name>
<reference evidence="2 4" key="3">
    <citation type="journal article" date="2014" name="PLoS Genet.">
        <title>Phylogenetically driven sequencing of extremely halophilic archaea reveals strategies for static and dynamic osmo-response.</title>
        <authorList>
            <person name="Becker E.A."/>
            <person name="Seitzer P.M."/>
            <person name="Tritt A."/>
            <person name="Larsen D."/>
            <person name="Krusor M."/>
            <person name="Yao A.I."/>
            <person name="Wu D."/>
            <person name="Madern D."/>
            <person name="Eisen J.A."/>
            <person name="Darling A.E."/>
            <person name="Facciotti M.T."/>
        </authorList>
    </citation>
    <scope>NUCLEOTIDE SEQUENCE [LARGE SCALE GENOMIC DNA]</scope>
    <source>
        <strain evidence="4">ATCC 43099 / DSM 3394 / CCM 3739 / CIP 104546 / IAM 13178 / JCM 8861 / NBRC 102185 / NCIMB 2190 / MS3</strain>
        <strain evidence="2">MS-3</strain>
    </source>
</reference>
<reference evidence="3" key="1">
    <citation type="submission" date="2010-02" db="EMBL/GenBank/DDBJ databases">
        <title>Complete sequence of plasmid 3 of Natrialba magadii ATCC 43099.</title>
        <authorList>
            <consortium name="US DOE Joint Genome Institute"/>
            <person name="Lucas S."/>
            <person name="Copeland A."/>
            <person name="Lapidus A."/>
            <person name="Cheng J.-F."/>
            <person name="Bruce D."/>
            <person name="Goodwin L."/>
            <person name="Pitluck S."/>
            <person name="Davenport K."/>
            <person name="Saunders E."/>
            <person name="Detter J.C."/>
            <person name="Han C."/>
            <person name="Tapia R."/>
            <person name="Land M."/>
            <person name="Hauser L."/>
            <person name="Kyrpides N."/>
            <person name="Mikhailova N."/>
            <person name="De Castro R.E."/>
            <person name="Maupin-Furlow J.A."/>
            <person name="Woyke T."/>
        </authorList>
    </citation>
    <scope>NUCLEOTIDE SEQUENCE [LARGE SCALE GENOMIC DNA]</scope>
    <source>
        <strain evidence="3">ATCC 43099 / DSM 3394 / CCM 3739 / CIP 104546 / IAM 13178 / JCM 8861 / NBRC 102185 / NCIMB 2190 / MS3</strain>
        <plasmid evidence="3">pNMAG03</plasmid>
    </source>
</reference>
<dbReference type="InterPro" id="IPR006522">
    <property type="entry name" value="Phage_virion_morphogenesis"/>
</dbReference>
<dbReference type="GeneID" id="8826893"/>
<keyword evidence="1" id="KW-0614">Plasmid</keyword>
<dbReference type="OrthoDB" id="142753at2157"/>
<reference evidence="1 3" key="2">
    <citation type="journal article" date="2012" name="BMC Genomics">
        <title>A comparative genomics perspective on the genetic content of the alkaliphilic haloarchaeon Natrialba magadii ATCC 43099T.</title>
        <authorList>
            <person name="Siddaramappa S."/>
            <person name="Challacombe J.F."/>
            <person name="Decastro R.E."/>
            <person name="Pfeiffer F."/>
            <person name="Sastre D.E."/>
            <person name="Gimenez M.I."/>
            <person name="Paggi R.A."/>
            <person name="Detter J.C."/>
            <person name="Davenport K.W."/>
            <person name="Goodwin L.A."/>
            <person name="Kyrpides N."/>
            <person name="Tapia R."/>
            <person name="Pitluck S."/>
            <person name="Lucas S."/>
            <person name="Woyke T."/>
            <person name="Maupin-Furlow J.A."/>
        </authorList>
    </citation>
    <scope>NUCLEOTIDE SEQUENCE [LARGE SCALE GENOMIC DNA]</scope>
    <source>
        <strain evidence="1">ATCC 43099</strain>
        <strain evidence="3">ATCC 43099 / DSM 3394 / CCM 3739 / CIP 104546 / IAM 13178 / JCM 8861 / NBRC 102185 / NCIMB 2190 / MS3</strain>
    </source>
</reference>
<sequence length="145" mass="15652">MVEDENNIPEAREAIQDGLTDGLERLHTITLRELITNMSDGQDALGNPWEPLKESTIRAKGSDTPLIDNSRLLTDINAASMMDRANRMAVIGTNLDYAEHHEFGAPEAGIPARPIFGPAGAYASQQAPDVIGDEIDTNLEGAVID</sequence>
<dbReference type="KEGG" id="nmg:Nmag_4265"/>
<dbReference type="EMBL" id="AOHS01000065">
    <property type="protein sequence ID" value="ELY23020.1"/>
    <property type="molecule type" value="Genomic_DNA"/>
</dbReference>
<reference evidence="1" key="4">
    <citation type="submission" date="2016-09" db="EMBL/GenBank/DDBJ databases">
        <authorList>
            <person name="Pfeiffer F."/>
        </authorList>
    </citation>
    <scope>NUCLEOTIDE SEQUENCE</scope>
    <source>
        <strain evidence="1">ATCC 43099</strain>
        <plasmid evidence="1">pNMAG03</plasmid>
    </source>
</reference>
<dbReference type="AlphaFoldDB" id="D3T2G4"/>
<protein>
    <submittedName>
        <fullName evidence="1">Virus protein phiCh1-VP16</fullName>
    </submittedName>
</protein>
<geneLocation type="plasmid" evidence="1 3">
    <name>pNMAG03</name>
</geneLocation>
<dbReference type="RefSeq" id="WP_004268260.1">
    <property type="nucleotide sequence ID" value="NC_013925.1"/>
</dbReference>
<evidence type="ECO:0000313" key="2">
    <source>
        <dbReference type="EMBL" id="ELY23020.1"/>
    </source>
</evidence>
<dbReference type="PATRIC" id="fig|547559.17.peg.4180"/>
<keyword evidence="3" id="KW-1185">Reference proteome</keyword>
<accession>D3T2G4</accession>
<proteinExistence type="predicted"/>
<dbReference type="Pfam" id="PF05069">
    <property type="entry name" value="Phage_tail_S"/>
    <property type="match status" value="1"/>
</dbReference>
<evidence type="ECO:0000313" key="3">
    <source>
        <dbReference type="Proteomes" id="UP000001879"/>
    </source>
</evidence>
<dbReference type="Proteomes" id="UP000011543">
    <property type="component" value="Unassembled WGS sequence"/>
</dbReference>
<dbReference type="EMBL" id="CP001935">
    <property type="protein sequence ID" value="ADD07773.1"/>
    <property type="molecule type" value="Genomic_DNA"/>
</dbReference>